<reference evidence="1 2" key="1">
    <citation type="submission" date="2018-05" db="EMBL/GenBank/DDBJ databases">
        <title>Legionella qingyii sp.nov., whole genome shotgun sequence.</title>
        <authorList>
            <person name="Wu H."/>
            <person name="Zhu Q."/>
            <person name="Hu C."/>
        </authorList>
    </citation>
    <scope>NUCLEOTIDE SEQUENCE [LARGE SCALE GENOMIC DNA]</scope>
    <source>
        <strain evidence="1 2">HEB18</strain>
    </source>
</reference>
<evidence type="ECO:0000313" key="2">
    <source>
        <dbReference type="Proteomes" id="UP000247152"/>
    </source>
</evidence>
<organism evidence="1 2">
    <name type="scientific">Legionella qingyii</name>
    <dbReference type="NCBI Taxonomy" id="2184757"/>
    <lineage>
        <taxon>Bacteria</taxon>
        <taxon>Pseudomonadati</taxon>
        <taxon>Pseudomonadota</taxon>
        <taxon>Gammaproteobacteria</taxon>
        <taxon>Legionellales</taxon>
        <taxon>Legionellaceae</taxon>
        <taxon>Legionella</taxon>
    </lineage>
</organism>
<comment type="caution">
    <text evidence="1">The sequence shown here is derived from an EMBL/GenBank/DDBJ whole genome shotgun (WGS) entry which is preliminary data.</text>
</comment>
<gene>
    <name evidence="1" type="ORF">DGG96_18975</name>
</gene>
<dbReference type="Proteomes" id="UP000247152">
    <property type="component" value="Unassembled WGS sequence"/>
</dbReference>
<sequence length="60" mass="6896">MVPIGNMRFLPEIRDQHPWYVEDVSDVQPVKVSENVTEALMSKKELAIIILFLVQSKIIS</sequence>
<proteinExistence type="predicted"/>
<name>A0A317TXA1_9GAMM</name>
<dbReference type="EMBL" id="QHJG01000046">
    <property type="protein sequence ID" value="PWY54084.1"/>
    <property type="molecule type" value="Genomic_DNA"/>
</dbReference>
<accession>A0A317TXA1</accession>
<dbReference type="AlphaFoldDB" id="A0A317TXA1"/>
<protein>
    <submittedName>
        <fullName evidence="1">Uncharacterized protein</fullName>
    </submittedName>
</protein>
<evidence type="ECO:0000313" key="1">
    <source>
        <dbReference type="EMBL" id="PWY54084.1"/>
    </source>
</evidence>